<feature type="signal peptide" evidence="2">
    <location>
        <begin position="1"/>
        <end position="26"/>
    </location>
</feature>
<evidence type="ECO:0000313" key="3">
    <source>
        <dbReference type="EMBL" id="MCW3477272.1"/>
    </source>
</evidence>
<accession>A0AA42CJV2</accession>
<reference evidence="3" key="1">
    <citation type="submission" date="2022-09" db="EMBL/GenBank/DDBJ databases">
        <title>Rhodovastum sp. nov. RN2-1 isolated from soil in Seongnam, South Korea.</title>
        <authorList>
            <person name="Le N.T."/>
        </authorList>
    </citation>
    <scope>NUCLEOTIDE SEQUENCE</scope>
    <source>
        <strain evidence="3">RN2-1</strain>
    </source>
</reference>
<gene>
    <name evidence="3" type="ORF">OL599_22120</name>
</gene>
<comment type="caution">
    <text evidence="3">The sequence shown here is derived from an EMBL/GenBank/DDBJ whole genome shotgun (WGS) entry which is preliminary data.</text>
</comment>
<proteinExistence type="predicted"/>
<dbReference type="EMBL" id="JAPDNT010000033">
    <property type="protein sequence ID" value="MCW3477272.1"/>
    <property type="molecule type" value="Genomic_DNA"/>
</dbReference>
<dbReference type="Proteomes" id="UP001165679">
    <property type="component" value="Unassembled WGS sequence"/>
</dbReference>
<feature type="chain" id="PRO_5041433393" evidence="2">
    <location>
        <begin position="27"/>
        <end position="62"/>
    </location>
</feature>
<feature type="region of interest" description="Disordered" evidence="1">
    <location>
        <begin position="28"/>
        <end position="62"/>
    </location>
</feature>
<feature type="compositionally biased region" description="Gly residues" evidence="1">
    <location>
        <begin position="28"/>
        <end position="53"/>
    </location>
</feature>
<dbReference type="RefSeq" id="WP_264716207.1">
    <property type="nucleotide sequence ID" value="NZ_JAPDNT010000033.1"/>
</dbReference>
<keyword evidence="2" id="KW-0732">Signal</keyword>
<organism evidence="3 4">
    <name type="scientific">Limobrevibacterium gyesilva</name>
    <dbReference type="NCBI Taxonomy" id="2991712"/>
    <lineage>
        <taxon>Bacteria</taxon>
        <taxon>Pseudomonadati</taxon>
        <taxon>Pseudomonadota</taxon>
        <taxon>Alphaproteobacteria</taxon>
        <taxon>Acetobacterales</taxon>
        <taxon>Acetobacteraceae</taxon>
        <taxon>Limobrevibacterium</taxon>
    </lineage>
</organism>
<dbReference type="AlphaFoldDB" id="A0AA42CJV2"/>
<name>A0AA42CJV2_9PROT</name>
<reference evidence="3" key="2">
    <citation type="submission" date="2022-10" db="EMBL/GenBank/DDBJ databases">
        <authorList>
            <person name="Trinh H.N."/>
        </authorList>
    </citation>
    <scope>NUCLEOTIDE SEQUENCE</scope>
    <source>
        <strain evidence="3">RN2-1</strain>
    </source>
</reference>
<evidence type="ECO:0000313" key="4">
    <source>
        <dbReference type="Proteomes" id="UP001165679"/>
    </source>
</evidence>
<evidence type="ECO:0000256" key="2">
    <source>
        <dbReference type="SAM" id="SignalP"/>
    </source>
</evidence>
<sequence>MRVIVFARWLAIAAFLCAAMAPAVHAAGGGDMGGHDSGGMGGSDSAGHDGGNASGSDATKHR</sequence>
<evidence type="ECO:0000256" key="1">
    <source>
        <dbReference type="SAM" id="MobiDB-lite"/>
    </source>
</evidence>
<protein>
    <submittedName>
        <fullName evidence="3">Uncharacterized protein</fullName>
    </submittedName>
</protein>
<keyword evidence="4" id="KW-1185">Reference proteome</keyword>